<protein>
    <recommendedName>
        <fullName evidence="1">Methyltransferase FkbM domain-containing protein</fullName>
    </recommendedName>
</protein>
<feature type="domain" description="Methyltransferase FkbM" evidence="1">
    <location>
        <begin position="95"/>
        <end position="232"/>
    </location>
</feature>
<evidence type="ECO:0000313" key="2">
    <source>
        <dbReference type="EMBL" id="OGM92350.1"/>
    </source>
</evidence>
<sequence>MNMDKKQQVLEELGKSEREFAEFEDIYAGPGLLKKVKRLAKFRGAYVKYTLARAGFMRRAFSDVTVFESMLTGLREMQLAQFFIRNMKEGDVFYDIGANEGFFSGLVQQAFADAVEIHAFEPIADLFAILKEEVQGGVKVFLNNVAVSDKEGTFPLYIPVKNLTLIGSSTLKKDAAQQNIRDFTEIQVQSTTLDTYIKKNTAPTYIKMDIEGSEADAIAGGKETLSKHYPVIGMEVWSGDKGLNFSLRAIKKLLDIGYAPYELLAGGDVKEIRFEDVLNYIYSNRSTANFVFKKK</sequence>
<accession>A0A1F8DUS0</accession>
<dbReference type="NCBIfam" id="TIGR01444">
    <property type="entry name" value="fkbM_fam"/>
    <property type="match status" value="1"/>
</dbReference>
<dbReference type="Gene3D" id="3.40.50.150">
    <property type="entry name" value="Vaccinia Virus protein VP39"/>
    <property type="match status" value="1"/>
</dbReference>
<evidence type="ECO:0000259" key="1">
    <source>
        <dbReference type="Pfam" id="PF05050"/>
    </source>
</evidence>
<comment type="caution">
    <text evidence="2">The sequence shown here is derived from an EMBL/GenBank/DDBJ whole genome shotgun (WGS) entry which is preliminary data.</text>
</comment>
<dbReference type="InterPro" id="IPR006342">
    <property type="entry name" value="FkbM_mtfrase"/>
</dbReference>
<dbReference type="STRING" id="1802555.A2755_01115"/>
<dbReference type="EMBL" id="MGIP01000002">
    <property type="protein sequence ID" value="OGM92350.1"/>
    <property type="molecule type" value="Genomic_DNA"/>
</dbReference>
<organism evidence="2 3">
    <name type="scientific">Candidatus Wolfebacteria bacterium RIFCSPHIGHO2_01_FULL_48_22</name>
    <dbReference type="NCBI Taxonomy" id="1802555"/>
    <lineage>
        <taxon>Bacteria</taxon>
        <taxon>Candidatus Wolfeibacteriota</taxon>
    </lineage>
</organism>
<evidence type="ECO:0000313" key="3">
    <source>
        <dbReference type="Proteomes" id="UP000177029"/>
    </source>
</evidence>
<dbReference type="InterPro" id="IPR052514">
    <property type="entry name" value="SAM-dependent_MTase"/>
</dbReference>
<dbReference type="PANTHER" id="PTHR34203">
    <property type="entry name" value="METHYLTRANSFERASE, FKBM FAMILY PROTEIN"/>
    <property type="match status" value="1"/>
</dbReference>
<reference evidence="2 3" key="1">
    <citation type="journal article" date="2016" name="Nat. Commun.">
        <title>Thousands of microbial genomes shed light on interconnected biogeochemical processes in an aquifer system.</title>
        <authorList>
            <person name="Anantharaman K."/>
            <person name="Brown C.T."/>
            <person name="Hug L.A."/>
            <person name="Sharon I."/>
            <person name="Castelle C.J."/>
            <person name="Probst A.J."/>
            <person name="Thomas B.C."/>
            <person name="Singh A."/>
            <person name="Wilkins M.J."/>
            <person name="Karaoz U."/>
            <person name="Brodie E.L."/>
            <person name="Williams K.H."/>
            <person name="Hubbard S.S."/>
            <person name="Banfield J.F."/>
        </authorList>
    </citation>
    <scope>NUCLEOTIDE SEQUENCE [LARGE SCALE GENOMIC DNA]</scope>
</reference>
<dbReference type="Proteomes" id="UP000177029">
    <property type="component" value="Unassembled WGS sequence"/>
</dbReference>
<dbReference type="SUPFAM" id="SSF53335">
    <property type="entry name" value="S-adenosyl-L-methionine-dependent methyltransferases"/>
    <property type="match status" value="1"/>
</dbReference>
<name>A0A1F8DUS0_9BACT</name>
<gene>
    <name evidence="2" type="ORF">A2755_01115</name>
</gene>
<dbReference type="Pfam" id="PF05050">
    <property type="entry name" value="Methyltransf_21"/>
    <property type="match status" value="1"/>
</dbReference>
<dbReference type="AlphaFoldDB" id="A0A1F8DUS0"/>
<proteinExistence type="predicted"/>
<dbReference type="PANTHER" id="PTHR34203:SF15">
    <property type="entry name" value="SLL1173 PROTEIN"/>
    <property type="match status" value="1"/>
</dbReference>
<dbReference type="InterPro" id="IPR029063">
    <property type="entry name" value="SAM-dependent_MTases_sf"/>
</dbReference>